<dbReference type="KEGG" id="slp:Slip_1850"/>
<reference evidence="12" key="1">
    <citation type="journal article" date="2010" name="Stand. Genomic Sci.">
        <title>Complete genome sequence of Syntrophothermus lipocalidus type strain (TGB-C1T).</title>
        <authorList>
            <consortium name="US DOE Joint Genome Institute (JGI-PGF)"/>
            <person name="Djao O."/>
            <person name="Zhang X."/>
            <person name="Lucas S."/>
            <person name="Lapidus A."/>
            <person name="Glavina Del Rio T."/>
            <person name="Nolan M."/>
            <person name="Tice H."/>
            <person name="Cheng J."/>
            <person name="Han C."/>
            <person name="Tapia R."/>
            <person name="Goodwin L."/>
            <person name="Pitluck S."/>
            <person name="Liolios K."/>
            <person name="Ivanova N."/>
            <person name="Mavromatis K."/>
            <person name="Mikhailova N."/>
            <person name="Ovchinnikova G."/>
            <person name="Pati A."/>
            <person name="Brambilla E."/>
            <person name="Chen A."/>
            <person name="Palaniappan K."/>
            <person name="Land M."/>
            <person name="Hauser L."/>
            <person name="Chang Y."/>
            <person name="Jeffries C."/>
            <person name="Rohde M."/>
            <person name="Sikorski J."/>
            <person name="Spring S."/>
            <person name="Goker M."/>
            <person name="Detter J."/>
            <person name="Woyke T."/>
            <person name="Bristow J."/>
            <person name="Eisen J."/>
            <person name="Markowitz V."/>
            <person name="Hugenholtz P."/>
            <person name="Kyrpides N."/>
            <person name="Klenk H."/>
        </authorList>
    </citation>
    <scope>NUCLEOTIDE SEQUENCE [LARGE SCALE GENOMIC DNA]</scope>
    <source>
        <strain evidence="12">DSM 12680 / TGB-C1</strain>
    </source>
</reference>
<dbReference type="GO" id="GO:0019563">
    <property type="term" value="P:glycerol catabolic process"/>
    <property type="evidence" value="ECO:0007669"/>
    <property type="project" value="TreeGrafter"/>
</dbReference>
<dbReference type="EC" id="5.3.1.1" evidence="3 9"/>
<proteinExistence type="inferred from homology"/>
<dbReference type="HAMAP" id="MF_00147_B">
    <property type="entry name" value="TIM_B"/>
    <property type="match status" value="1"/>
</dbReference>
<dbReference type="PANTHER" id="PTHR21139">
    <property type="entry name" value="TRIOSEPHOSPHATE ISOMERASE"/>
    <property type="match status" value="1"/>
</dbReference>
<dbReference type="InterPro" id="IPR035990">
    <property type="entry name" value="TIM_sf"/>
</dbReference>
<evidence type="ECO:0000256" key="9">
    <source>
        <dbReference type="HAMAP-Rule" id="MF_00147"/>
    </source>
</evidence>
<feature type="binding site" evidence="9">
    <location>
        <begin position="9"/>
        <end position="11"/>
    </location>
    <ligand>
        <name>substrate</name>
    </ligand>
</feature>
<keyword evidence="7 9" id="KW-0324">Glycolysis</keyword>
<evidence type="ECO:0000313" key="11">
    <source>
        <dbReference type="EMBL" id="ADI02604.1"/>
    </source>
</evidence>
<dbReference type="PROSITE" id="PS00171">
    <property type="entry name" value="TIM_1"/>
    <property type="match status" value="1"/>
</dbReference>
<dbReference type="GO" id="GO:0005829">
    <property type="term" value="C:cytosol"/>
    <property type="evidence" value="ECO:0007669"/>
    <property type="project" value="TreeGrafter"/>
</dbReference>
<evidence type="ECO:0000256" key="3">
    <source>
        <dbReference type="ARBA" id="ARBA00011940"/>
    </source>
</evidence>
<dbReference type="GO" id="GO:0046166">
    <property type="term" value="P:glyceraldehyde-3-phosphate biosynthetic process"/>
    <property type="evidence" value="ECO:0007669"/>
    <property type="project" value="TreeGrafter"/>
</dbReference>
<evidence type="ECO:0000256" key="5">
    <source>
        <dbReference type="ARBA" id="ARBA00022432"/>
    </source>
</evidence>
<evidence type="ECO:0000256" key="8">
    <source>
        <dbReference type="ARBA" id="ARBA00023235"/>
    </source>
</evidence>
<dbReference type="AlphaFoldDB" id="D7CPG9"/>
<dbReference type="FunFam" id="3.20.20.70:FF:000016">
    <property type="entry name" value="Triosephosphate isomerase"/>
    <property type="match status" value="1"/>
</dbReference>
<feature type="active site" description="Proton acceptor" evidence="9">
    <location>
        <position position="167"/>
    </location>
</feature>
<comment type="function">
    <text evidence="9">Involved in the gluconeogenesis. Catalyzes stereospecifically the conversion of dihydroxyacetone phosphate (DHAP) to D-glyceraldehyde-3-phosphate (G3P).</text>
</comment>
<dbReference type="GO" id="GO:0006094">
    <property type="term" value="P:gluconeogenesis"/>
    <property type="evidence" value="ECO:0007669"/>
    <property type="project" value="UniProtKB-UniRule"/>
</dbReference>
<dbReference type="OrthoDB" id="9809429at2"/>
<comment type="similarity">
    <text evidence="2 9 10">Belongs to the triosephosphate isomerase family.</text>
</comment>
<dbReference type="InterPro" id="IPR000652">
    <property type="entry name" value="Triosephosphate_isomerase"/>
</dbReference>
<dbReference type="InterPro" id="IPR013785">
    <property type="entry name" value="Aldolase_TIM"/>
</dbReference>
<dbReference type="PANTHER" id="PTHR21139:SF42">
    <property type="entry name" value="TRIOSEPHOSPHATE ISOMERASE"/>
    <property type="match status" value="1"/>
</dbReference>
<dbReference type="GO" id="GO:0004807">
    <property type="term" value="F:triose-phosphate isomerase activity"/>
    <property type="evidence" value="ECO:0007669"/>
    <property type="project" value="UniProtKB-UniRule"/>
</dbReference>
<dbReference type="UniPathway" id="UPA00138"/>
<dbReference type="Gene3D" id="3.20.20.70">
    <property type="entry name" value="Aldolase class I"/>
    <property type="match status" value="1"/>
</dbReference>
<accession>D7CPG9</accession>
<keyword evidence="6 9" id="KW-0963">Cytoplasm</keyword>
<evidence type="ECO:0000256" key="10">
    <source>
        <dbReference type="RuleBase" id="RU363013"/>
    </source>
</evidence>
<dbReference type="UniPathway" id="UPA00109">
    <property type="reaction ID" value="UER00189"/>
</dbReference>
<feature type="active site" description="Electrophile" evidence="9">
    <location>
        <position position="96"/>
    </location>
</feature>
<gene>
    <name evidence="9" type="primary">tpiA</name>
    <name evidence="11" type="ordered locus">Slip_1850</name>
</gene>
<dbReference type="PROSITE" id="PS51440">
    <property type="entry name" value="TIM_2"/>
    <property type="match status" value="1"/>
</dbReference>
<dbReference type="SUPFAM" id="SSF51351">
    <property type="entry name" value="Triosephosphate isomerase (TIM)"/>
    <property type="match status" value="1"/>
</dbReference>
<comment type="subcellular location">
    <subcellularLocation>
        <location evidence="9 10">Cytoplasm</location>
    </subcellularLocation>
</comment>
<protein>
    <recommendedName>
        <fullName evidence="4 9">Triosephosphate isomerase</fullName>
        <shortName evidence="9">TIM</shortName>
        <shortName evidence="9">TPI</shortName>
        <ecNumber evidence="3 9">5.3.1.1</ecNumber>
    </recommendedName>
    <alternativeName>
        <fullName evidence="9">Triose-phosphate isomerase</fullName>
    </alternativeName>
</protein>
<dbReference type="Proteomes" id="UP000000378">
    <property type="component" value="Chromosome"/>
</dbReference>
<sequence>MRLPIIAANWKMHKTVKDSLQFAEEFIEMLGEDHKGIEIVICPPFTALYLLGKRLRGTGIEAGAQDVFWEEWGAYTGEVSPGMILETGAKYVIIGHSERRHILGEGDTAVNRKVKRALASGLVPIMCVGETLAEREEGRAVSVVRRQLEEGLKGVELLRPHLVIAYEPVWAIGTGVNASPQDAQEMSRLIRDELGGLFGVEVAQEMRILYGGSVNPGNIGGFVAQPDIDGALVGGASLEARSLADIVKQTEESVYGS</sequence>
<dbReference type="GO" id="GO:0006096">
    <property type="term" value="P:glycolytic process"/>
    <property type="evidence" value="ECO:0007669"/>
    <property type="project" value="UniProtKB-UniRule"/>
</dbReference>
<comment type="subunit">
    <text evidence="9 10">Homodimer.</text>
</comment>
<keyword evidence="12" id="KW-1185">Reference proteome</keyword>
<evidence type="ECO:0000256" key="7">
    <source>
        <dbReference type="ARBA" id="ARBA00023152"/>
    </source>
</evidence>
<name>D7CPG9_SYNLT</name>
<comment type="catalytic activity">
    <reaction evidence="9 10">
        <text>D-glyceraldehyde 3-phosphate = dihydroxyacetone phosphate</text>
        <dbReference type="Rhea" id="RHEA:18585"/>
        <dbReference type="ChEBI" id="CHEBI:57642"/>
        <dbReference type="ChEBI" id="CHEBI:59776"/>
        <dbReference type="EC" id="5.3.1.1"/>
    </reaction>
</comment>
<dbReference type="STRING" id="643648.Slip_1850"/>
<comment type="pathway">
    <text evidence="1 9 10">Carbohydrate degradation; glycolysis; D-glyceraldehyde 3-phosphate from glycerone phosphate: step 1/1.</text>
</comment>
<dbReference type="CDD" id="cd00311">
    <property type="entry name" value="TIM"/>
    <property type="match status" value="1"/>
</dbReference>
<dbReference type="NCBIfam" id="TIGR00419">
    <property type="entry name" value="tim"/>
    <property type="match status" value="1"/>
</dbReference>
<evidence type="ECO:0000313" key="12">
    <source>
        <dbReference type="Proteomes" id="UP000000378"/>
    </source>
</evidence>
<dbReference type="HOGENOM" id="CLU_024251_2_3_9"/>
<organism evidence="11 12">
    <name type="scientific">Syntrophothermus lipocalidus (strain DSM 12680 / TGB-C1)</name>
    <dbReference type="NCBI Taxonomy" id="643648"/>
    <lineage>
        <taxon>Bacteria</taxon>
        <taxon>Bacillati</taxon>
        <taxon>Bacillota</taxon>
        <taxon>Clostridia</taxon>
        <taxon>Eubacteriales</taxon>
        <taxon>Syntrophomonadaceae</taxon>
        <taxon>Syntrophothermus</taxon>
    </lineage>
</organism>
<comment type="pathway">
    <text evidence="9 10">Carbohydrate biosynthesis; gluconeogenesis.</text>
</comment>
<dbReference type="InterPro" id="IPR020861">
    <property type="entry name" value="Triosephosphate_isomerase_AS"/>
</dbReference>
<feature type="binding site" evidence="9">
    <location>
        <position position="173"/>
    </location>
    <ligand>
        <name>substrate</name>
    </ligand>
</feature>
<feature type="binding site" evidence="9">
    <location>
        <begin position="234"/>
        <end position="235"/>
    </location>
    <ligand>
        <name>substrate</name>
    </ligand>
</feature>
<dbReference type="Pfam" id="PF00121">
    <property type="entry name" value="TIM"/>
    <property type="match status" value="1"/>
</dbReference>
<reference evidence="11 12" key="2">
    <citation type="journal article" date="2010" name="Stand. Genomic Sci.">
        <title>Complete genome sequence of Syntrophothermus lipocalidus type strain (TGB-C1).</title>
        <authorList>
            <person name="Djao O.D."/>
            <person name="Zhang X."/>
            <person name="Lucas S."/>
            <person name="Lapidus A."/>
            <person name="Del Rio T.G."/>
            <person name="Nolan M."/>
            <person name="Tice H."/>
            <person name="Cheng J.F."/>
            <person name="Han C."/>
            <person name="Tapia R."/>
            <person name="Goodwin L."/>
            <person name="Pitluck S."/>
            <person name="Liolios K."/>
            <person name="Ivanova N."/>
            <person name="Mavromatis K."/>
            <person name="Mikhailova N."/>
            <person name="Ovchinnikova G."/>
            <person name="Pati A."/>
            <person name="Brambilla E."/>
            <person name="Chen A."/>
            <person name="Palaniappan K."/>
            <person name="Land M."/>
            <person name="Hauser L."/>
            <person name="Chang Y.J."/>
            <person name="Jeffries C.D."/>
            <person name="Rohde M."/>
            <person name="Sikorski J."/>
            <person name="Spring S."/>
            <person name="Goker M."/>
            <person name="Detter J.C."/>
            <person name="Woyke T."/>
            <person name="Bristow J."/>
            <person name="Eisen J.A."/>
            <person name="Markowitz V."/>
            <person name="Hugenholtz P."/>
            <person name="Kyrpides N.C."/>
            <person name="Klenk H.P."/>
        </authorList>
    </citation>
    <scope>NUCLEOTIDE SEQUENCE [LARGE SCALE GENOMIC DNA]</scope>
    <source>
        <strain evidence="12">DSM 12680 / TGB-C1</strain>
    </source>
</reference>
<feature type="binding site" evidence="9">
    <location>
        <position position="213"/>
    </location>
    <ligand>
        <name>substrate</name>
    </ligand>
</feature>
<keyword evidence="5 9" id="KW-0312">Gluconeogenesis</keyword>
<dbReference type="EMBL" id="CP002048">
    <property type="protein sequence ID" value="ADI02604.1"/>
    <property type="molecule type" value="Genomic_DNA"/>
</dbReference>
<evidence type="ECO:0000256" key="2">
    <source>
        <dbReference type="ARBA" id="ARBA00007422"/>
    </source>
</evidence>
<keyword evidence="8 9" id="KW-0413">Isomerase</keyword>
<evidence type="ECO:0000256" key="1">
    <source>
        <dbReference type="ARBA" id="ARBA00004680"/>
    </source>
</evidence>
<dbReference type="InterPro" id="IPR022896">
    <property type="entry name" value="TrioseP_Isoase_bac/euk"/>
</dbReference>
<dbReference type="RefSeq" id="WP_013176006.1">
    <property type="nucleotide sequence ID" value="NC_014220.1"/>
</dbReference>
<dbReference type="eggNOG" id="COG0149">
    <property type="taxonomic scope" value="Bacteria"/>
</dbReference>
<evidence type="ECO:0000256" key="4">
    <source>
        <dbReference type="ARBA" id="ARBA00019397"/>
    </source>
</evidence>
<evidence type="ECO:0000256" key="6">
    <source>
        <dbReference type="ARBA" id="ARBA00022490"/>
    </source>
</evidence>